<name>A0A250FTY2_9FLAO</name>
<organism evidence="1 2">
    <name type="scientific">Capnocytophaga gingivalis</name>
    <dbReference type="NCBI Taxonomy" id="1017"/>
    <lineage>
        <taxon>Bacteria</taxon>
        <taxon>Pseudomonadati</taxon>
        <taxon>Bacteroidota</taxon>
        <taxon>Flavobacteriia</taxon>
        <taxon>Flavobacteriales</taxon>
        <taxon>Flavobacteriaceae</taxon>
        <taxon>Capnocytophaga</taxon>
    </lineage>
</organism>
<gene>
    <name evidence="1" type="ORF">CGC50_10445</name>
</gene>
<evidence type="ECO:0008006" key="3">
    <source>
        <dbReference type="Google" id="ProtNLM"/>
    </source>
</evidence>
<accession>A0A250FTY2</accession>
<dbReference type="RefSeq" id="WP_095910778.1">
    <property type="nucleotide sequence ID" value="NZ_CP022386.1"/>
</dbReference>
<dbReference type="OrthoDB" id="1150899at2"/>
<evidence type="ECO:0000313" key="2">
    <source>
        <dbReference type="Proteomes" id="UP000217250"/>
    </source>
</evidence>
<proteinExistence type="predicted"/>
<protein>
    <recommendedName>
        <fullName evidence="3">YD repeat-containing protein</fullName>
    </recommendedName>
</protein>
<dbReference type="Proteomes" id="UP000217250">
    <property type="component" value="Chromosome"/>
</dbReference>
<evidence type="ECO:0000313" key="1">
    <source>
        <dbReference type="EMBL" id="ATA87528.1"/>
    </source>
</evidence>
<sequence length="274" mass="31949">MKLIYLFLFIGSLAWGQNEKRQQVYQLQGNVKSLTITQSKLEKAAEALLFDPLDDDQFLLFDKKGRITELDTYFRGRQPKTIQKWTYDDKNHVSKEVLELVPEKLTQTTSYTYDDKLKKASATITSTGFPNKKSKMVISLGDNLLPSEILAYNFEGKLEGERVLKHSKNGFLAQSLFYDDKNKLVHSISYEYDDKNRFTKIDNRVNRTYELHFSTKYLYEKGLFPTKYIVTSGKEPSQTFTLKYKLDSKGNWIEKTYFLDGEAAATIEREITYY</sequence>
<dbReference type="KEGG" id="cgh:CGC50_10445"/>
<dbReference type="GeneID" id="84808970"/>
<dbReference type="EMBL" id="CP022386">
    <property type="protein sequence ID" value="ATA87528.1"/>
    <property type="molecule type" value="Genomic_DNA"/>
</dbReference>
<dbReference type="Gene3D" id="2.180.10.10">
    <property type="entry name" value="RHS repeat-associated core"/>
    <property type="match status" value="1"/>
</dbReference>
<dbReference type="AlphaFoldDB" id="A0A250FTY2"/>
<reference evidence="2" key="1">
    <citation type="submission" date="2017-06" db="EMBL/GenBank/DDBJ databases">
        <title>Capnocytophaga spp. assemblies.</title>
        <authorList>
            <person name="Gulvik C.A."/>
        </authorList>
    </citation>
    <scope>NUCLEOTIDE SEQUENCE [LARGE SCALE GENOMIC DNA]</scope>
    <source>
        <strain evidence="2">H1496</strain>
    </source>
</reference>